<dbReference type="EMBL" id="MU150235">
    <property type="protein sequence ID" value="KAF9467899.1"/>
    <property type="molecule type" value="Genomic_DNA"/>
</dbReference>
<dbReference type="PANTHER" id="PTHR33365">
    <property type="entry name" value="YALI0B05434P"/>
    <property type="match status" value="1"/>
</dbReference>
<dbReference type="Proteomes" id="UP000807353">
    <property type="component" value="Unassembled WGS sequence"/>
</dbReference>
<evidence type="ECO:0000313" key="5">
    <source>
        <dbReference type="Proteomes" id="UP000807353"/>
    </source>
</evidence>
<dbReference type="Pfam" id="PF11807">
    <property type="entry name" value="UstYa"/>
    <property type="match status" value="1"/>
</dbReference>
<organism evidence="4 5">
    <name type="scientific">Collybia nuda</name>
    <dbReference type="NCBI Taxonomy" id="64659"/>
    <lineage>
        <taxon>Eukaryota</taxon>
        <taxon>Fungi</taxon>
        <taxon>Dikarya</taxon>
        <taxon>Basidiomycota</taxon>
        <taxon>Agaricomycotina</taxon>
        <taxon>Agaricomycetes</taxon>
        <taxon>Agaricomycetidae</taxon>
        <taxon>Agaricales</taxon>
        <taxon>Tricholomatineae</taxon>
        <taxon>Clitocybaceae</taxon>
        <taxon>Collybia</taxon>
    </lineage>
</organism>
<dbReference type="InterPro" id="IPR021765">
    <property type="entry name" value="UstYa-like"/>
</dbReference>
<reference evidence="4" key="1">
    <citation type="submission" date="2020-11" db="EMBL/GenBank/DDBJ databases">
        <authorList>
            <consortium name="DOE Joint Genome Institute"/>
            <person name="Ahrendt S."/>
            <person name="Riley R."/>
            <person name="Andreopoulos W."/>
            <person name="Labutti K."/>
            <person name="Pangilinan J."/>
            <person name="Ruiz-Duenas F.J."/>
            <person name="Barrasa J.M."/>
            <person name="Sanchez-Garcia M."/>
            <person name="Camarero S."/>
            <person name="Miyauchi S."/>
            <person name="Serrano A."/>
            <person name="Linde D."/>
            <person name="Babiker R."/>
            <person name="Drula E."/>
            <person name="Ayuso-Fernandez I."/>
            <person name="Pacheco R."/>
            <person name="Padilla G."/>
            <person name="Ferreira P."/>
            <person name="Barriuso J."/>
            <person name="Kellner H."/>
            <person name="Castanera R."/>
            <person name="Alfaro M."/>
            <person name="Ramirez L."/>
            <person name="Pisabarro A.G."/>
            <person name="Kuo A."/>
            <person name="Tritt A."/>
            <person name="Lipzen A."/>
            <person name="He G."/>
            <person name="Yan M."/>
            <person name="Ng V."/>
            <person name="Cullen D."/>
            <person name="Martin F."/>
            <person name="Rosso M.-N."/>
            <person name="Henrissat B."/>
            <person name="Hibbett D."/>
            <person name="Martinez A.T."/>
            <person name="Grigoriev I.V."/>
        </authorList>
    </citation>
    <scope>NUCLEOTIDE SEQUENCE</scope>
    <source>
        <strain evidence="4">CBS 247.69</strain>
    </source>
</reference>
<gene>
    <name evidence="4" type="ORF">BDZ94DRAFT_1248012</name>
</gene>
<sequence>MRSAAIVIVNSTRYGLYDDDEWASLTPEGQGFVRHPVHEEYFSISLYHQIHCLNALRGLIKDRSELSTLRVGHANHCLNFLRQILLCNADTTLEPTTQVVIQEKHVKVATGIGVTHQCRDWAQVREFAEGNYRMYQSKERKVG</sequence>
<evidence type="ECO:0000256" key="2">
    <source>
        <dbReference type="ARBA" id="ARBA00023002"/>
    </source>
</evidence>
<dbReference type="GO" id="GO:0016491">
    <property type="term" value="F:oxidoreductase activity"/>
    <property type="evidence" value="ECO:0007669"/>
    <property type="project" value="UniProtKB-KW"/>
</dbReference>
<protein>
    <submittedName>
        <fullName evidence="4">Uncharacterized protein</fullName>
    </submittedName>
</protein>
<comment type="caution">
    <text evidence="4">The sequence shown here is derived from an EMBL/GenBank/DDBJ whole genome shotgun (WGS) entry which is preliminary data.</text>
</comment>
<comment type="pathway">
    <text evidence="1">Mycotoxin biosynthesis.</text>
</comment>
<dbReference type="OrthoDB" id="3687641at2759"/>
<dbReference type="GO" id="GO:0043386">
    <property type="term" value="P:mycotoxin biosynthetic process"/>
    <property type="evidence" value="ECO:0007669"/>
    <property type="project" value="InterPro"/>
</dbReference>
<evidence type="ECO:0000256" key="1">
    <source>
        <dbReference type="ARBA" id="ARBA00004685"/>
    </source>
</evidence>
<comment type="similarity">
    <text evidence="3">Belongs to the ustYa family.</text>
</comment>
<keyword evidence="2" id="KW-0560">Oxidoreductase</keyword>
<dbReference type="PANTHER" id="PTHR33365:SF11">
    <property type="entry name" value="TAT PATHWAY SIGNAL SEQUENCE"/>
    <property type="match status" value="1"/>
</dbReference>
<evidence type="ECO:0000256" key="3">
    <source>
        <dbReference type="ARBA" id="ARBA00035112"/>
    </source>
</evidence>
<name>A0A9P5YEP9_9AGAR</name>
<proteinExistence type="inferred from homology"/>
<dbReference type="AlphaFoldDB" id="A0A9P5YEP9"/>
<accession>A0A9P5YEP9</accession>
<keyword evidence="5" id="KW-1185">Reference proteome</keyword>
<evidence type="ECO:0000313" key="4">
    <source>
        <dbReference type="EMBL" id="KAF9467899.1"/>
    </source>
</evidence>